<reference evidence="1 2" key="1">
    <citation type="submission" date="2019-02" db="EMBL/GenBank/DDBJ databases">
        <title>Deep-cultivation of Planctomycetes and their phenomic and genomic characterization uncovers novel biology.</title>
        <authorList>
            <person name="Wiegand S."/>
            <person name="Jogler M."/>
            <person name="Boedeker C."/>
            <person name="Pinto D."/>
            <person name="Vollmers J."/>
            <person name="Rivas-Marin E."/>
            <person name="Kohn T."/>
            <person name="Peeters S.H."/>
            <person name="Heuer A."/>
            <person name="Rast P."/>
            <person name="Oberbeckmann S."/>
            <person name="Bunk B."/>
            <person name="Jeske O."/>
            <person name="Meyerdierks A."/>
            <person name="Storesund J.E."/>
            <person name="Kallscheuer N."/>
            <person name="Luecker S."/>
            <person name="Lage O.M."/>
            <person name="Pohl T."/>
            <person name="Merkel B.J."/>
            <person name="Hornburger P."/>
            <person name="Mueller R.-W."/>
            <person name="Bruemmer F."/>
            <person name="Labrenz M."/>
            <person name="Spormann A.M."/>
            <person name="Op den Camp H."/>
            <person name="Overmann J."/>
            <person name="Amann R."/>
            <person name="Jetten M.S.M."/>
            <person name="Mascher T."/>
            <person name="Medema M.H."/>
            <person name="Devos D.P."/>
            <person name="Kaster A.-K."/>
            <person name="Ovreas L."/>
            <person name="Rohde M."/>
            <person name="Galperin M.Y."/>
            <person name="Jogler C."/>
        </authorList>
    </citation>
    <scope>NUCLEOTIDE SEQUENCE [LARGE SCALE GENOMIC DNA]</scope>
    <source>
        <strain evidence="1 2">ETA_A8</strain>
    </source>
</reference>
<name>A0A517YLN4_9BACT</name>
<dbReference type="Proteomes" id="UP000315017">
    <property type="component" value="Chromosome"/>
</dbReference>
<gene>
    <name evidence="1" type="ORF">ETAA8_62890</name>
</gene>
<dbReference type="AlphaFoldDB" id="A0A517YLN4"/>
<protein>
    <submittedName>
        <fullName evidence="1">Uncharacterized protein</fullName>
    </submittedName>
</protein>
<sequence>MTTVLPEPLPWQLGEGLVLSNPGTIVPWGTPFTDLKDYGSPHVTEREDSIRLTWLNQTCLGGISCEVSALRILGVPNPRAYKIYLAEFHTASLKIDLGANAEPADVDRRLRGLYDHLAIALGPATFSYPDYSLGLPAIIWELPQMTIGLSPQTKKLAVFVEHEPAGYTELRAEAAAIRAAAGEGARVDFVAWPGWRNRSRELIE</sequence>
<keyword evidence="2" id="KW-1185">Reference proteome</keyword>
<evidence type="ECO:0000313" key="1">
    <source>
        <dbReference type="EMBL" id="QDU31136.1"/>
    </source>
</evidence>
<dbReference type="KEGG" id="aagg:ETAA8_62890"/>
<dbReference type="EMBL" id="CP036274">
    <property type="protein sequence ID" value="QDU31136.1"/>
    <property type="molecule type" value="Genomic_DNA"/>
</dbReference>
<evidence type="ECO:0000313" key="2">
    <source>
        <dbReference type="Proteomes" id="UP000315017"/>
    </source>
</evidence>
<accession>A0A517YLN4</accession>
<proteinExistence type="predicted"/>
<organism evidence="1 2">
    <name type="scientific">Anatilimnocola aggregata</name>
    <dbReference type="NCBI Taxonomy" id="2528021"/>
    <lineage>
        <taxon>Bacteria</taxon>
        <taxon>Pseudomonadati</taxon>
        <taxon>Planctomycetota</taxon>
        <taxon>Planctomycetia</taxon>
        <taxon>Pirellulales</taxon>
        <taxon>Pirellulaceae</taxon>
        <taxon>Anatilimnocola</taxon>
    </lineage>
</organism>